<feature type="transmembrane region" description="Helical" evidence="1">
    <location>
        <begin position="45"/>
        <end position="68"/>
    </location>
</feature>
<organism evidence="2 3">
    <name type="scientific">Aspergillus pseudodeflectus</name>
    <dbReference type="NCBI Taxonomy" id="176178"/>
    <lineage>
        <taxon>Eukaryota</taxon>
        <taxon>Fungi</taxon>
        <taxon>Dikarya</taxon>
        <taxon>Ascomycota</taxon>
        <taxon>Pezizomycotina</taxon>
        <taxon>Eurotiomycetes</taxon>
        <taxon>Eurotiomycetidae</taxon>
        <taxon>Eurotiales</taxon>
        <taxon>Aspergillaceae</taxon>
        <taxon>Aspergillus</taxon>
        <taxon>Aspergillus subgen. Nidulantes</taxon>
    </lineage>
</organism>
<evidence type="ECO:0000313" key="2">
    <source>
        <dbReference type="EMBL" id="KAL2853033.1"/>
    </source>
</evidence>
<dbReference type="GeneID" id="98164429"/>
<gene>
    <name evidence="2" type="ORF">BJX68DRAFT_49166</name>
</gene>
<reference evidence="2 3" key="1">
    <citation type="submission" date="2024-07" db="EMBL/GenBank/DDBJ databases">
        <title>Section-level genome sequencing and comparative genomics of Aspergillus sections Usti and Cavernicolus.</title>
        <authorList>
            <consortium name="Lawrence Berkeley National Laboratory"/>
            <person name="Nybo J.L."/>
            <person name="Vesth T.C."/>
            <person name="Theobald S."/>
            <person name="Frisvad J.C."/>
            <person name="Larsen T.O."/>
            <person name="Kjaerboelling I."/>
            <person name="Rothschild-Mancinelli K."/>
            <person name="Lyhne E.K."/>
            <person name="Kogle M.E."/>
            <person name="Barry K."/>
            <person name="Clum A."/>
            <person name="Na H."/>
            <person name="Ledsgaard L."/>
            <person name="Lin J."/>
            <person name="Lipzen A."/>
            <person name="Kuo A."/>
            <person name="Riley R."/>
            <person name="Mondo S."/>
            <person name="LaButti K."/>
            <person name="Haridas S."/>
            <person name="Pangalinan J."/>
            <person name="Salamov A.A."/>
            <person name="Simmons B.A."/>
            <person name="Magnuson J.K."/>
            <person name="Chen J."/>
            <person name="Drula E."/>
            <person name="Henrissat B."/>
            <person name="Wiebenga A."/>
            <person name="Lubbers R.J."/>
            <person name="Gomes A.C."/>
            <person name="Macurrencykelacurrency M.R."/>
            <person name="Stajich J."/>
            <person name="Grigoriev I.V."/>
            <person name="Mortensen U.H."/>
            <person name="De vries R.P."/>
            <person name="Baker S.E."/>
            <person name="Andersen M.R."/>
        </authorList>
    </citation>
    <scope>NUCLEOTIDE SEQUENCE [LARGE SCALE GENOMIC DNA]</scope>
    <source>
        <strain evidence="2 3">CBS 756.74</strain>
    </source>
</reference>
<keyword evidence="3" id="KW-1185">Reference proteome</keyword>
<accession>A0ABR4KP67</accession>
<dbReference type="RefSeq" id="XP_070900674.1">
    <property type="nucleotide sequence ID" value="XM_071049265.1"/>
</dbReference>
<sequence>MLPFRRDRSRIPLYGFHYLVILTVFTVTLQVTFKFECGWHLPLPILRLISTCFLLLSTILATVASIVAPPSALTPPVYCWKSDGVGSIFWLMAFPTVARSHLTELLEPMNRVSNQSLTFVGHWPA</sequence>
<protein>
    <submittedName>
        <fullName evidence="2">Uncharacterized protein</fullName>
    </submittedName>
</protein>
<dbReference type="Proteomes" id="UP001610444">
    <property type="component" value="Unassembled WGS sequence"/>
</dbReference>
<comment type="caution">
    <text evidence="2">The sequence shown here is derived from an EMBL/GenBank/DDBJ whole genome shotgun (WGS) entry which is preliminary data.</text>
</comment>
<evidence type="ECO:0000256" key="1">
    <source>
        <dbReference type="SAM" id="Phobius"/>
    </source>
</evidence>
<dbReference type="EMBL" id="JBFXLR010000014">
    <property type="protein sequence ID" value="KAL2853033.1"/>
    <property type="molecule type" value="Genomic_DNA"/>
</dbReference>
<keyword evidence="1" id="KW-1133">Transmembrane helix</keyword>
<feature type="transmembrane region" description="Helical" evidence="1">
    <location>
        <begin position="12"/>
        <end position="33"/>
    </location>
</feature>
<keyword evidence="1" id="KW-0812">Transmembrane</keyword>
<keyword evidence="1" id="KW-0472">Membrane</keyword>
<name>A0ABR4KP67_9EURO</name>
<proteinExistence type="predicted"/>
<evidence type="ECO:0000313" key="3">
    <source>
        <dbReference type="Proteomes" id="UP001610444"/>
    </source>
</evidence>